<evidence type="ECO:0000259" key="1">
    <source>
        <dbReference type="Pfam" id="PF01863"/>
    </source>
</evidence>
<evidence type="ECO:0000313" key="2">
    <source>
        <dbReference type="EMBL" id="MFC3571042.1"/>
    </source>
</evidence>
<comment type="caution">
    <text evidence="2">The sequence shown here is derived from an EMBL/GenBank/DDBJ whole genome shotgun (WGS) entry which is preliminary data.</text>
</comment>
<dbReference type="PANTHER" id="PTHR30399">
    <property type="entry name" value="UNCHARACTERIZED PROTEIN YGJP"/>
    <property type="match status" value="1"/>
</dbReference>
<name>A0ABV7S3Y0_9RHOB</name>
<reference evidence="3" key="1">
    <citation type="journal article" date="2019" name="Int. J. Syst. Evol. Microbiol.">
        <title>The Global Catalogue of Microorganisms (GCM) 10K type strain sequencing project: providing services to taxonomists for standard genome sequencing and annotation.</title>
        <authorList>
            <consortium name="The Broad Institute Genomics Platform"/>
            <consortium name="The Broad Institute Genome Sequencing Center for Infectious Disease"/>
            <person name="Wu L."/>
            <person name="Ma J."/>
        </authorList>
    </citation>
    <scope>NUCLEOTIDE SEQUENCE [LARGE SCALE GENOMIC DNA]</scope>
    <source>
        <strain evidence="3">VKM B-3226</strain>
    </source>
</reference>
<dbReference type="RefSeq" id="WP_379032472.1">
    <property type="nucleotide sequence ID" value="NZ_JBHRXE010000047.1"/>
</dbReference>
<dbReference type="Proteomes" id="UP001595596">
    <property type="component" value="Unassembled WGS sequence"/>
</dbReference>
<evidence type="ECO:0000313" key="3">
    <source>
        <dbReference type="Proteomes" id="UP001595596"/>
    </source>
</evidence>
<dbReference type="Gene3D" id="3.30.2010.10">
    <property type="entry name" value="Metalloproteases ('zincins'), catalytic domain"/>
    <property type="match status" value="1"/>
</dbReference>
<protein>
    <submittedName>
        <fullName evidence="2">M48 family metallopeptidase</fullName>
    </submittedName>
</protein>
<proteinExistence type="predicted"/>
<dbReference type="CDD" id="cd07344">
    <property type="entry name" value="M48_yhfN_like"/>
    <property type="match status" value="1"/>
</dbReference>
<dbReference type="Pfam" id="PF01863">
    <property type="entry name" value="YgjP-like"/>
    <property type="match status" value="1"/>
</dbReference>
<organism evidence="2 3">
    <name type="scientific">Paracoccus simplex</name>
    <dbReference type="NCBI Taxonomy" id="2086346"/>
    <lineage>
        <taxon>Bacteria</taxon>
        <taxon>Pseudomonadati</taxon>
        <taxon>Pseudomonadota</taxon>
        <taxon>Alphaproteobacteria</taxon>
        <taxon>Rhodobacterales</taxon>
        <taxon>Paracoccaceae</taxon>
        <taxon>Paracoccus</taxon>
    </lineage>
</organism>
<dbReference type="PANTHER" id="PTHR30399:SF1">
    <property type="entry name" value="UTP PYROPHOSPHATASE"/>
    <property type="match status" value="1"/>
</dbReference>
<feature type="domain" description="YgjP-like metallopeptidase" evidence="1">
    <location>
        <begin position="21"/>
        <end position="216"/>
    </location>
</feature>
<accession>A0ABV7S3Y0</accession>
<dbReference type="InterPro" id="IPR002725">
    <property type="entry name" value="YgjP-like_metallopeptidase"/>
</dbReference>
<dbReference type="EMBL" id="JBHRXE010000047">
    <property type="protein sequence ID" value="MFC3571042.1"/>
    <property type="molecule type" value="Genomic_DNA"/>
</dbReference>
<dbReference type="InterPro" id="IPR053136">
    <property type="entry name" value="UTP_pyrophosphatase-like"/>
</dbReference>
<keyword evidence="3" id="KW-1185">Reference proteome</keyword>
<sequence>MDRILVGGDIPVTLRRSARARRMTLRVARAGGEVVLTLPSRASLSDGRAFAESRAGWLRRTRAGMPALQRAEHGALLPVEGRLRRITPAETRRVALTEEALLVPLGRPAGVVVEAWLKHLAQARLVAACDRHAAALGRGFRALALRDTRSRWGSCTHDGRLMFSWRLAMAPPEVLDYVAAHEVAHLAHMDHSPAFWAATGRLMPDYDRHRAWLRAHGHELLAWRFRL</sequence>
<gene>
    <name evidence="2" type="ORF">ACFOMP_16395</name>
</gene>